<reference evidence="1 2" key="1">
    <citation type="journal article" date="2014" name="Genome Announc.">
        <title>Draft Genome Sequence of Xylella fastidiosa Pear Leaf Scorch Strain in Taiwan.</title>
        <authorList>
            <person name="Su C.C."/>
            <person name="Deng W.L."/>
            <person name="Jan F.J."/>
            <person name="Chang C.J."/>
            <person name="Huang H."/>
            <person name="Chen J."/>
        </authorList>
    </citation>
    <scope>NUCLEOTIDE SEQUENCE [LARGE SCALE GENOMIC DNA]</scope>
    <source>
        <strain evidence="1 2">PLS229</strain>
    </source>
</reference>
<dbReference type="KEGG" id="xtw:AB672_08560"/>
<sequence>MLAMIPKAETNSCGVECFEVLKVIAAMPAVACSADSLGAWCVGMTEVPAGCQRVSDVSVAHGVGTACNDSIDSEAMAAAIRKRAVLTFVWNQYLPTSNSTCMDGMMALFTSALPPLSVVTSW</sequence>
<organism evidence="1 2">
    <name type="scientific">Xylella taiwanensis</name>
    <dbReference type="NCBI Taxonomy" id="1444770"/>
    <lineage>
        <taxon>Bacteria</taxon>
        <taxon>Pseudomonadati</taxon>
        <taxon>Pseudomonadota</taxon>
        <taxon>Gammaproteobacteria</taxon>
        <taxon>Lysobacterales</taxon>
        <taxon>Lysobacteraceae</taxon>
        <taxon>Xylella</taxon>
    </lineage>
</organism>
<dbReference type="PATRIC" id="fig|1444770.3.peg.2058"/>
<evidence type="ECO:0000313" key="2">
    <source>
        <dbReference type="Proteomes" id="UP000020406"/>
    </source>
</evidence>
<protein>
    <submittedName>
        <fullName evidence="1">Uncharacterized protein</fullName>
    </submittedName>
</protein>
<name>Z9JI20_9GAMM</name>
<comment type="caution">
    <text evidence="1">The sequence shown here is derived from an EMBL/GenBank/DDBJ whole genome shotgun (WGS) entry which is preliminary data.</text>
</comment>
<dbReference type="AlphaFoldDB" id="Z9JI20"/>
<dbReference type="Proteomes" id="UP000020406">
    <property type="component" value="Unassembled WGS sequence"/>
</dbReference>
<accession>Z9JI20</accession>
<proteinExistence type="predicted"/>
<evidence type="ECO:0000313" key="1">
    <source>
        <dbReference type="EMBL" id="EWS77844.1"/>
    </source>
</evidence>
<dbReference type="EMBL" id="JDSQ01000013">
    <property type="protein sequence ID" value="EWS77844.1"/>
    <property type="molecule type" value="Genomic_DNA"/>
</dbReference>
<gene>
    <name evidence="1" type="ORF">AF72_08685</name>
</gene>